<feature type="compositionally biased region" description="Basic and acidic residues" evidence="2">
    <location>
        <begin position="108"/>
        <end position="119"/>
    </location>
</feature>
<feature type="region of interest" description="Disordered" evidence="2">
    <location>
        <begin position="108"/>
        <end position="134"/>
    </location>
</feature>
<dbReference type="AlphaFoldDB" id="A0A7R9I5E2"/>
<evidence type="ECO:0000256" key="2">
    <source>
        <dbReference type="SAM" id="MobiDB-lite"/>
    </source>
</evidence>
<sequence>MTISKKIIHDVRNASGIRREAFEKKKKIVVDLGQKRKTASEEMRKLEVKRRTVLQKAKEEAEVFCIFVINNIGIQAAEPLEEYNKLGHNRDVLALNIVTREHLMEQCPNQRRDEREVRNKQTQSFQGNRSRASDREESNQSLWFVNGLCLSSAFQRISQTCELASCQVCKEGQAVSAHEIGDVSASSWNALSSCCRIKLLSSVCFVKILFLLNSLLWEREGGVCASDVTGCPPPPLSIGRAVFYRASVGVVSYPAARAVPSLVLANSSVTDTRLKLLRPLAW</sequence>
<protein>
    <submittedName>
        <fullName evidence="3">Uncharacterized protein</fullName>
    </submittedName>
</protein>
<proteinExistence type="predicted"/>
<feature type="compositionally biased region" description="Polar residues" evidence="2">
    <location>
        <begin position="120"/>
        <end position="130"/>
    </location>
</feature>
<name>A0A7R9I5E2_9NEOP</name>
<keyword evidence="1" id="KW-0175">Coiled coil</keyword>
<evidence type="ECO:0000313" key="3">
    <source>
        <dbReference type="EMBL" id="CAD7447201.1"/>
    </source>
</evidence>
<evidence type="ECO:0000256" key="1">
    <source>
        <dbReference type="SAM" id="Coils"/>
    </source>
</evidence>
<gene>
    <name evidence="3" type="ORF">TBIB3V08_LOCUS9517</name>
</gene>
<dbReference type="EMBL" id="OD568653">
    <property type="protein sequence ID" value="CAD7447201.1"/>
    <property type="molecule type" value="Genomic_DNA"/>
</dbReference>
<reference evidence="3" key="1">
    <citation type="submission" date="2020-11" db="EMBL/GenBank/DDBJ databases">
        <authorList>
            <person name="Tran Van P."/>
        </authorList>
    </citation>
    <scope>NUCLEOTIDE SEQUENCE</scope>
</reference>
<feature type="coiled-coil region" evidence="1">
    <location>
        <begin position="29"/>
        <end position="56"/>
    </location>
</feature>
<accession>A0A7R9I5E2</accession>
<organism evidence="3">
    <name type="scientific">Timema bartmani</name>
    <dbReference type="NCBI Taxonomy" id="61472"/>
    <lineage>
        <taxon>Eukaryota</taxon>
        <taxon>Metazoa</taxon>
        <taxon>Ecdysozoa</taxon>
        <taxon>Arthropoda</taxon>
        <taxon>Hexapoda</taxon>
        <taxon>Insecta</taxon>
        <taxon>Pterygota</taxon>
        <taxon>Neoptera</taxon>
        <taxon>Polyneoptera</taxon>
        <taxon>Phasmatodea</taxon>
        <taxon>Timematodea</taxon>
        <taxon>Timematoidea</taxon>
        <taxon>Timematidae</taxon>
        <taxon>Timema</taxon>
    </lineage>
</organism>